<keyword evidence="3" id="KW-1185">Reference proteome</keyword>
<keyword evidence="1" id="KW-0812">Transmembrane</keyword>
<evidence type="ECO:0000313" key="2">
    <source>
        <dbReference type="EMBL" id="EDW03496.1"/>
    </source>
</evidence>
<gene>
    <name evidence="2" type="primary">Dgri\GH17256</name>
    <name evidence="2" type="ORF">Dgri_GH17256</name>
</gene>
<dbReference type="EMBL" id="CH916368">
    <property type="protein sequence ID" value="EDW03496.1"/>
    <property type="molecule type" value="Genomic_DNA"/>
</dbReference>
<accession>B4JDX6</accession>
<sequence>MINLLDQSLLNPKTRYQLLASTIDTFSRHIHLSCVSECFNFLHIKIISTFVALLWHTGVSAASSLLTFVYFLFFLQETKGKSMVED</sequence>
<name>B4JDX6_DROGR</name>
<dbReference type="AlphaFoldDB" id="B4JDX6"/>
<dbReference type="HOGENOM" id="CLU_2500251_0_0_1"/>
<dbReference type="InParanoid" id="B4JDX6"/>
<dbReference type="Proteomes" id="UP000001070">
    <property type="component" value="Unassembled WGS sequence"/>
</dbReference>
<reference evidence="2 3" key="1">
    <citation type="journal article" date="2007" name="Nature">
        <title>Evolution of genes and genomes on the Drosophila phylogeny.</title>
        <authorList>
            <consortium name="Drosophila 12 Genomes Consortium"/>
            <person name="Clark A.G."/>
            <person name="Eisen M.B."/>
            <person name="Smith D.R."/>
            <person name="Bergman C.M."/>
            <person name="Oliver B."/>
            <person name="Markow T.A."/>
            <person name="Kaufman T.C."/>
            <person name="Kellis M."/>
            <person name="Gelbart W."/>
            <person name="Iyer V.N."/>
            <person name="Pollard D.A."/>
            <person name="Sackton T.B."/>
            <person name="Larracuente A.M."/>
            <person name="Singh N.D."/>
            <person name="Abad J.P."/>
            <person name="Abt D.N."/>
            <person name="Adryan B."/>
            <person name="Aguade M."/>
            <person name="Akashi H."/>
            <person name="Anderson W.W."/>
            <person name="Aquadro C.F."/>
            <person name="Ardell D.H."/>
            <person name="Arguello R."/>
            <person name="Artieri C.G."/>
            <person name="Barbash D.A."/>
            <person name="Barker D."/>
            <person name="Barsanti P."/>
            <person name="Batterham P."/>
            <person name="Batzoglou S."/>
            <person name="Begun D."/>
            <person name="Bhutkar A."/>
            <person name="Blanco E."/>
            <person name="Bosak S.A."/>
            <person name="Bradley R.K."/>
            <person name="Brand A.D."/>
            <person name="Brent M.R."/>
            <person name="Brooks A.N."/>
            <person name="Brown R.H."/>
            <person name="Butlin R.K."/>
            <person name="Caggese C."/>
            <person name="Calvi B.R."/>
            <person name="Bernardo de Carvalho A."/>
            <person name="Caspi A."/>
            <person name="Castrezana S."/>
            <person name="Celniker S.E."/>
            <person name="Chang J.L."/>
            <person name="Chapple C."/>
            <person name="Chatterji S."/>
            <person name="Chinwalla A."/>
            <person name="Civetta A."/>
            <person name="Clifton S.W."/>
            <person name="Comeron J.M."/>
            <person name="Costello J.C."/>
            <person name="Coyne J.A."/>
            <person name="Daub J."/>
            <person name="David R.G."/>
            <person name="Delcher A.L."/>
            <person name="Delehaunty K."/>
            <person name="Do C.B."/>
            <person name="Ebling H."/>
            <person name="Edwards K."/>
            <person name="Eickbush T."/>
            <person name="Evans J.D."/>
            <person name="Filipski A."/>
            <person name="Findeiss S."/>
            <person name="Freyhult E."/>
            <person name="Fulton L."/>
            <person name="Fulton R."/>
            <person name="Garcia A.C."/>
            <person name="Gardiner A."/>
            <person name="Garfield D.A."/>
            <person name="Garvin B.E."/>
            <person name="Gibson G."/>
            <person name="Gilbert D."/>
            <person name="Gnerre S."/>
            <person name="Godfrey J."/>
            <person name="Good R."/>
            <person name="Gotea V."/>
            <person name="Gravely B."/>
            <person name="Greenberg A.J."/>
            <person name="Griffiths-Jones S."/>
            <person name="Gross S."/>
            <person name="Guigo R."/>
            <person name="Gustafson E.A."/>
            <person name="Haerty W."/>
            <person name="Hahn M.W."/>
            <person name="Halligan D.L."/>
            <person name="Halpern A.L."/>
            <person name="Halter G.M."/>
            <person name="Han M.V."/>
            <person name="Heger A."/>
            <person name="Hillier L."/>
            <person name="Hinrichs A.S."/>
            <person name="Holmes I."/>
            <person name="Hoskins R.A."/>
            <person name="Hubisz M.J."/>
            <person name="Hultmark D."/>
            <person name="Huntley M.A."/>
            <person name="Jaffe D.B."/>
            <person name="Jagadeeshan S."/>
            <person name="Jeck W.R."/>
            <person name="Johnson J."/>
            <person name="Jones C.D."/>
            <person name="Jordan W.C."/>
            <person name="Karpen G.H."/>
            <person name="Kataoka E."/>
            <person name="Keightley P.D."/>
            <person name="Kheradpour P."/>
            <person name="Kirkness E.F."/>
            <person name="Koerich L.B."/>
            <person name="Kristiansen K."/>
            <person name="Kudrna D."/>
            <person name="Kulathinal R.J."/>
            <person name="Kumar S."/>
            <person name="Kwok R."/>
            <person name="Lander E."/>
            <person name="Langley C.H."/>
            <person name="Lapoint R."/>
            <person name="Lazzaro B.P."/>
            <person name="Lee S.J."/>
            <person name="Levesque L."/>
            <person name="Li R."/>
            <person name="Lin C.F."/>
            <person name="Lin M.F."/>
            <person name="Lindblad-Toh K."/>
            <person name="Llopart A."/>
            <person name="Long M."/>
            <person name="Low L."/>
            <person name="Lozovsky E."/>
            <person name="Lu J."/>
            <person name="Luo M."/>
            <person name="Machado C.A."/>
            <person name="Makalowski W."/>
            <person name="Marzo M."/>
            <person name="Matsuda M."/>
            <person name="Matzkin L."/>
            <person name="McAllister B."/>
            <person name="McBride C.S."/>
            <person name="McKernan B."/>
            <person name="McKernan K."/>
            <person name="Mendez-Lago M."/>
            <person name="Minx P."/>
            <person name="Mollenhauer M.U."/>
            <person name="Montooth K."/>
            <person name="Mount S.M."/>
            <person name="Mu X."/>
            <person name="Myers E."/>
            <person name="Negre B."/>
            <person name="Newfeld S."/>
            <person name="Nielsen R."/>
            <person name="Noor M.A."/>
            <person name="O'Grady P."/>
            <person name="Pachter L."/>
            <person name="Papaceit M."/>
            <person name="Parisi M.J."/>
            <person name="Parisi M."/>
            <person name="Parts L."/>
            <person name="Pedersen J.S."/>
            <person name="Pesole G."/>
            <person name="Phillippy A.M."/>
            <person name="Ponting C.P."/>
            <person name="Pop M."/>
            <person name="Porcelli D."/>
            <person name="Powell J.R."/>
            <person name="Prohaska S."/>
            <person name="Pruitt K."/>
            <person name="Puig M."/>
            <person name="Quesneville H."/>
            <person name="Ram K.R."/>
            <person name="Rand D."/>
            <person name="Rasmussen M.D."/>
            <person name="Reed L.K."/>
            <person name="Reenan R."/>
            <person name="Reily A."/>
            <person name="Remington K.A."/>
            <person name="Rieger T.T."/>
            <person name="Ritchie M.G."/>
            <person name="Robin C."/>
            <person name="Rogers Y.H."/>
            <person name="Rohde C."/>
            <person name="Rozas J."/>
            <person name="Rubenfield M.J."/>
            <person name="Ruiz A."/>
            <person name="Russo S."/>
            <person name="Salzberg S.L."/>
            <person name="Sanchez-Gracia A."/>
            <person name="Saranga D.J."/>
            <person name="Sato H."/>
            <person name="Schaeffer S.W."/>
            <person name="Schatz M.C."/>
            <person name="Schlenke T."/>
            <person name="Schwartz R."/>
            <person name="Segarra C."/>
            <person name="Singh R.S."/>
            <person name="Sirot L."/>
            <person name="Sirota M."/>
            <person name="Sisneros N.B."/>
            <person name="Smith C.D."/>
            <person name="Smith T.F."/>
            <person name="Spieth J."/>
            <person name="Stage D.E."/>
            <person name="Stark A."/>
            <person name="Stephan W."/>
            <person name="Strausberg R.L."/>
            <person name="Strempel S."/>
            <person name="Sturgill D."/>
            <person name="Sutton G."/>
            <person name="Sutton G.G."/>
            <person name="Tao W."/>
            <person name="Teichmann S."/>
            <person name="Tobari Y.N."/>
            <person name="Tomimura Y."/>
            <person name="Tsolas J.M."/>
            <person name="Valente V.L."/>
            <person name="Venter E."/>
            <person name="Venter J.C."/>
            <person name="Vicario S."/>
            <person name="Vieira F.G."/>
            <person name="Vilella A.J."/>
            <person name="Villasante A."/>
            <person name="Walenz B."/>
            <person name="Wang J."/>
            <person name="Wasserman M."/>
            <person name="Watts T."/>
            <person name="Wilson D."/>
            <person name="Wilson R.K."/>
            <person name="Wing R.A."/>
            <person name="Wolfner M.F."/>
            <person name="Wong A."/>
            <person name="Wong G.K."/>
            <person name="Wu C.I."/>
            <person name="Wu G."/>
            <person name="Yamamoto D."/>
            <person name="Yang H.P."/>
            <person name="Yang S.P."/>
            <person name="Yorke J.A."/>
            <person name="Yoshida K."/>
            <person name="Zdobnov E."/>
            <person name="Zhang P."/>
            <person name="Zhang Y."/>
            <person name="Zimin A.V."/>
            <person name="Baldwin J."/>
            <person name="Abdouelleil A."/>
            <person name="Abdulkadir J."/>
            <person name="Abebe A."/>
            <person name="Abera B."/>
            <person name="Abreu J."/>
            <person name="Acer S.C."/>
            <person name="Aftuck L."/>
            <person name="Alexander A."/>
            <person name="An P."/>
            <person name="Anderson E."/>
            <person name="Anderson S."/>
            <person name="Arachi H."/>
            <person name="Azer M."/>
            <person name="Bachantsang P."/>
            <person name="Barry A."/>
            <person name="Bayul T."/>
            <person name="Berlin A."/>
            <person name="Bessette D."/>
            <person name="Bloom T."/>
            <person name="Blye J."/>
            <person name="Boguslavskiy L."/>
            <person name="Bonnet C."/>
            <person name="Boukhgalter B."/>
            <person name="Bourzgui I."/>
            <person name="Brown A."/>
            <person name="Cahill P."/>
            <person name="Channer S."/>
            <person name="Cheshatsang Y."/>
            <person name="Chuda L."/>
            <person name="Citroen M."/>
            <person name="Collymore A."/>
            <person name="Cooke P."/>
            <person name="Costello M."/>
            <person name="D'Aco K."/>
            <person name="Daza R."/>
            <person name="De Haan G."/>
            <person name="DeGray S."/>
            <person name="DeMaso C."/>
            <person name="Dhargay N."/>
            <person name="Dooley K."/>
            <person name="Dooley E."/>
            <person name="Doricent M."/>
            <person name="Dorje P."/>
            <person name="Dorjee K."/>
            <person name="Dupes A."/>
            <person name="Elong R."/>
            <person name="Falk J."/>
            <person name="Farina A."/>
            <person name="Faro S."/>
            <person name="Ferguson D."/>
            <person name="Fisher S."/>
            <person name="Foley C.D."/>
            <person name="Franke A."/>
            <person name="Friedrich D."/>
            <person name="Gadbois L."/>
            <person name="Gearin G."/>
            <person name="Gearin C.R."/>
            <person name="Giannoukos G."/>
            <person name="Goode T."/>
            <person name="Graham J."/>
            <person name="Grandbois E."/>
            <person name="Grewal S."/>
            <person name="Gyaltsen K."/>
            <person name="Hafez N."/>
            <person name="Hagos B."/>
            <person name="Hall J."/>
            <person name="Henson C."/>
            <person name="Hollinger A."/>
            <person name="Honan T."/>
            <person name="Huard M.D."/>
            <person name="Hughes L."/>
            <person name="Hurhula B."/>
            <person name="Husby M.E."/>
            <person name="Kamat A."/>
            <person name="Kanga B."/>
            <person name="Kashin S."/>
            <person name="Khazanovich D."/>
            <person name="Kisner P."/>
            <person name="Lance K."/>
            <person name="Lara M."/>
            <person name="Lee W."/>
            <person name="Lennon N."/>
            <person name="Letendre F."/>
            <person name="LeVine R."/>
            <person name="Lipovsky A."/>
            <person name="Liu X."/>
            <person name="Liu J."/>
            <person name="Liu S."/>
            <person name="Lokyitsang T."/>
            <person name="Lokyitsang Y."/>
            <person name="Lubonja R."/>
            <person name="Lui A."/>
            <person name="MacDonald P."/>
            <person name="Magnisalis V."/>
            <person name="Maru K."/>
            <person name="Matthews C."/>
            <person name="McCusker W."/>
            <person name="McDonough S."/>
            <person name="Mehta T."/>
            <person name="Meldrim J."/>
            <person name="Meneus L."/>
            <person name="Mihai O."/>
            <person name="Mihalev A."/>
            <person name="Mihova T."/>
            <person name="Mittelman R."/>
            <person name="Mlenga V."/>
            <person name="Montmayeur A."/>
            <person name="Mulrain L."/>
            <person name="Navidi A."/>
            <person name="Naylor J."/>
            <person name="Negash T."/>
            <person name="Nguyen T."/>
            <person name="Nguyen N."/>
            <person name="Nicol R."/>
            <person name="Norbu C."/>
            <person name="Norbu N."/>
            <person name="Novod N."/>
            <person name="O'Neill B."/>
            <person name="Osman S."/>
            <person name="Markiewicz E."/>
            <person name="Oyono O.L."/>
            <person name="Patti C."/>
            <person name="Phunkhang P."/>
            <person name="Pierre F."/>
            <person name="Priest M."/>
            <person name="Raghuraman S."/>
            <person name="Rege F."/>
            <person name="Reyes R."/>
            <person name="Rise C."/>
            <person name="Rogov P."/>
            <person name="Ross K."/>
            <person name="Ryan E."/>
            <person name="Settipalli S."/>
            <person name="Shea T."/>
            <person name="Sherpa N."/>
            <person name="Shi L."/>
            <person name="Shih D."/>
            <person name="Sparrow T."/>
            <person name="Spaulding J."/>
            <person name="Stalker J."/>
            <person name="Stange-Thomann N."/>
            <person name="Stavropoulos S."/>
            <person name="Stone C."/>
            <person name="Strader C."/>
            <person name="Tesfaye S."/>
            <person name="Thomson T."/>
            <person name="Thoulutsang Y."/>
            <person name="Thoulutsang D."/>
            <person name="Topham K."/>
            <person name="Topping I."/>
            <person name="Tsamla T."/>
            <person name="Vassiliev H."/>
            <person name="Vo A."/>
            <person name="Wangchuk T."/>
            <person name="Wangdi T."/>
            <person name="Weiand M."/>
            <person name="Wilkinson J."/>
            <person name="Wilson A."/>
            <person name="Yadav S."/>
            <person name="Young G."/>
            <person name="Yu Q."/>
            <person name="Zembek L."/>
            <person name="Zhong D."/>
            <person name="Zimmer A."/>
            <person name="Zwirko Z."/>
            <person name="Jaffe D.B."/>
            <person name="Alvarez P."/>
            <person name="Brockman W."/>
            <person name="Butler J."/>
            <person name="Chin C."/>
            <person name="Gnerre S."/>
            <person name="Grabherr M."/>
            <person name="Kleber M."/>
            <person name="Mauceli E."/>
            <person name="MacCallum I."/>
        </authorList>
    </citation>
    <scope>NUCLEOTIDE SEQUENCE [LARGE SCALE GENOMIC DNA]</scope>
    <source>
        <strain evidence="3">Tucson 15287-2541.00</strain>
    </source>
</reference>
<keyword evidence="1" id="KW-1133">Transmembrane helix</keyword>
<protein>
    <submittedName>
        <fullName evidence="2">GH17256</fullName>
    </submittedName>
</protein>
<feature type="transmembrane region" description="Helical" evidence="1">
    <location>
        <begin position="53"/>
        <end position="75"/>
    </location>
</feature>
<evidence type="ECO:0000256" key="1">
    <source>
        <dbReference type="SAM" id="Phobius"/>
    </source>
</evidence>
<proteinExistence type="predicted"/>
<organism evidence="3">
    <name type="scientific">Drosophila grimshawi</name>
    <name type="common">Hawaiian fruit fly</name>
    <name type="synonym">Idiomyia grimshawi</name>
    <dbReference type="NCBI Taxonomy" id="7222"/>
    <lineage>
        <taxon>Eukaryota</taxon>
        <taxon>Metazoa</taxon>
        <taxon>Ecdysozoa</taxon>
        <taxon>Arthropoda</taxon>
        <taxon>Hexapoda</taxon>
        <taxon>Insecta</taxon>
        <taxon>Pterygota</taxon>
        <taxon>Neoptera</taxon>
        <taxon>Endopterygota</taxon>
        <taxon>Diptera</taxon>
        <taxon>Brachycera</taxon>
        <taxon>Muscomorpha</taxon>
        <taxon>Ephydroidea</taxon>
        <taxon>Drosophilidae</taxon>
        <taxon>Drosophila</taxon>
        <taxon>Hawaiian Drosophila</taxon>
    </lineage>
</organism>
<keyword evidence="1" id="KW-0472">Membrane</keyword>
<evidence type="ECO:0000313" key="3">
    <source>
        <dbReference type="Proteomes" id="UP000001070"/>
    </source>
</evidence>